<name>A0A174TZE8_9FIRM</name>
<proteinExistence type="predicted"/>
<sequence length="34" mass="3972">MDLTILIVVGLILFVGIPRRNRYGKNKKKDKEKD</sequence>
<organism evidence="1 2">
    <name type="scientific">Blautia wexlerae</name>
    <dbReference type="NCBI Taxonomy" id="418240"/>
    <lineage>
        <taxon>Bacteria</taxon>
        <taxon>Bacillati</taxon>
        <taxon>Bacillota</taxon>
        <taxon>Clostridia</taxon>
        <taxon>Lachnospirales</taxon>
        <taxon>Lachnospiraceae</taxon>
        <taxon>Blautia</taxon>
    </lineage>
</organism>
<accession>A0A174TZE8</accession>
<evidence type="ECO:0000313" key="2">
    <source>
        <dbReference type="Proteomes" id="UP000095712"/>
    </source>
</evidence>
<evidence type="ECO:0000313" key="1">
    <source>
        <dbReference type="EMBL" id="CUQ12915.1"/>
    </source>
</evidence>
<dbReference type="Proteomes" id="UP000095712">
    <property type="component" value="Unassembled WGS sequence"/>
</dbReference>
<dbReference type="EMBL" id="CZAW01000079">
    <property type="protein sequence ID" value="CUQ12915.1"/>
    <property type="molecule type" value="Genomic_DNA"/>
</dbReference>
<protein>
    <submittedName>
        <fullName evidence="1">Uncharacterized protein</fullName>
    </submittedName>
</protein>
<dbReference type="AlphaFoldDB" id="A0A174TZE8"/>
<reference evidence="1 2" key="1">
    <citation type="submission" date="2015-09" db="EMBL/GenBank/DDBJ databases">
        <authorList>
            <consortium name="Pathogen Informatics"/>
        </authorList>
    </citation>
    <scope>NUCLEOTIDE SEQUENCE [LARGE SCALE GENOMIC DNA]</scope>
    <source>
        <strain evidence="1 2">2789STDY5834911</strain>
    </source>
</reference>
<gene>
    <name evidence="1" type="ORF">ERS852523_04072</name>
</gene>